<dbReference type="GO" id="GO:0042802">
    <property type="term" value="F:identical protein binding"/>
    <property type="evidence" value="ECO:0007669"/>
    <property type="project" value="UniProtKB-ARBA"/>
</dbReference>
<sequence length="469" mass="51331">MSTGLVSKDTIVALATSPGVNGAIAVIRLSGPQAITITNAIFKGKDLLNQQSHTIHFGTIRDGSEIIDEVLVSLFKGPHSYTKEDVVELSTHNSKYIIERLIGLLIKKGARAAQAGEFTLRAFLNGGMDLSQAEAVADLIASENKSSHEIAMNQMRGGISSKLQKMREQLINFTALLELELDFGEEDVEFADRAQFEALVQELKMHVAKLIQSFAYGNAIKHGVPVAIIGKPNAGKSTLLNTLLDEERAIVSDIAGTTRDTIEESINLDGITFRFIDTAGLRETVDAIEAIGVTKAKEKVRQAKVLLYLYDDRDSTADEVIAQIKELYYDGLIVILVRNKIDLHGGYHPNEMDTIITGALSANYSDSLIAISAKDSDSVESLKSVLLDKIRETKMEDQQIITNTRHVEALEHAFNALEQVEQGLGMRLPGDLLAHHVREALRHISSITGDIDVDRDILGTIFGKFCIGK</sequence>
<dbReference type="NCBIfam" id="TIGR00231">
    <property type="entry name" value="small_GTP"/>
    <property type="match status" value="1"/>
</dbReference>
<dbReference type="NCBIfam" id="NF003661">
    <property type="entry name" value="PRK05291.1-3"/>
    <property type="match status" value="1"/>
</dbReference>
<dbReference type="Pfam" id="PF10396">
    <property type="entry name" value="TrmE_N"/>
    <property type="match status" value="1"/>
</dbReference>
<dbReference type="GO" id="GO:0030488">
    <property type="term" value="P:tRNA methylation"/>
    <property type="evidence" value="ECO:0007669"/>
    <property type="project" value="TreeGrafter"/>
</dbReference>
<comment type="caution">
    <text evidence="12">The sequence shown here is derived from an EMBL/GenBank/DDBJ whole genome shotgun (WGS) entry which is preliminary data.</text>
</comment>
<evidence type="ECO:0000256" key="1">
    <source>
        <dbReference type="ARBA" id="ARBA00011043"/>
    </source>
</evidence>
<dbReference type="Proteomes" id="UP000239711">
    <property type="component" value="Unassembled WGS sequence"/>
</dbReference>
<evidence type="ECO:0000256" key="6">
    <source>
        <dbReference type="ARBA" id="ARBA00022842"/>
    </source>
</evidence>
<comment type="subunit">
    <text evidence="9">Homodimer. Heterotetramer of two MnmE and two MnmG subunits.</text>
</comment>
<feature type="binding site" evidence="9">
    <location>
        <begin position="277"/>
        <end position="280"/>
    </location>
    <ligand>
        <name>GTP</name>
        <dbReference type="ChEBI" id="CHEBI:37565"/>
    </ligand>
</feature>
<comment type="cofactor">
    <cofactor evidence="9">
        <name>K(+)</name>
        <dbReference type="ChEBI" id="CHEBI:29103"/>
    </cofactor>
    <text evidence="9">Binds 1 potassium ion per subunit.</text>
</comment>
<dbReference type="GO" id="GO:0003924">
    <property type="term" value="F:GTPase activity"/>
    <property type="evidence" value="ECO:0007669"/>
    <property type="project" value="UniProtKB-UniRule"/>
</dbReference>
<evidence type="ECO:0000313" key="13">
    <source>
        <dbReference type="Proteomes" id="UP000239711"/>
    </source>
</evidence>
<evidence type="ECO:0000256" key="8">
    <source>
        <dbReference type="ARBA" id="ARBA00023134"/>
    </source>
</evidence>
<keyword evidence="6 9" id="KW-0460">Magnesium</keyword>
<keyword evidence="3 9" id="KW-0479">Metal-binding</keyword>
<name>A0A2S9J615_9SPHI</name>
<dbReference type="PRINTS" id="PR00449">
    <property type="entry name" value="RASTRNSFRMNG"/>
</dbReference>
<dbReference type="AlphaFoldDB" id="A0A2S9J615"/>
<evidence type="ECO:0000256" key="9">
    <source>
        <dbReference type="HAMAP-Rule" id="MF_00379"/>
    </source>
</evidence>
<evidence type="ECO:0000256" key="2">
    <source>
        <dbReference type="ARBA" id="ARBA00022694"/>
    </source>
</evidence>
<dbReference type="PANTHER" id="PTHR42714:SF2">
    <property type="entry name" value="TRNA MODIFICATION GTPASE GTPBP3, MITOCHONDRIAL"/>
    <property type="match status" value="1"/>
</dbReference>
<evidence type="ECO:0000256" key="10">
    <source>
        <dbReference type="RuleBase" id="RU003313"/>
    </source>
</evidence>
<dbReference type="InterPro" id="IPR025867">
    <property type="entry name" value="MnmE_helical"/>
</dbReference>
<dbReference type="EC" id="3.6.-.-" evidence="9"/>
<dbReference type="InterPro" id="IPR018948">
    <property type="entry name" value="GTP-bd_TrmE_N"/>
</dbReference>
<dbReference type="PANTHER" id="PTHR42714">
    <property type="entry name" value="TRNA MODIFICATION GTPASE GTPBP3"/>
    <property type="match status" value="1"/>
</dbReference>
<dbReference type="RefSeq" id="WP_105716265.1">
    <property type="nucleotide sequence ID" value="NZ_PVBQ01000004.1"/>
</dbReference>
<dbReference type="InterPro" id="IPR027266">
    <property type="entry name" value="TrmE/GcvT-like"/>
</dbReference>
<dbReference type="Gene3D" id="3.40.50.300">
    <property type="entry name" value="P-loop containing nucleotide triphosphate hydrolases"/>
    <property type="match status" value="1"/>
</dbReference>
<comment type="similarity">
    <text evidence="1 9 10">Belongs to the TRAFAC class TrmE-Era-EngA-EngB-Septin-like GTPase superfamily. TrmE GTPase family.</text>
</comment>
<dbReference type="Gene3D" id="3.30.1360.120">
    <property type="entry name" value="Probable tRNA modification gtpase trme, domain 1"/>
    <property type="match status" value="1"/>
</dbReference>
<dbReference type="PROSITE" id="PS51709">
    <property type="entry name" value="G_TRME"/>
    <property type="match status" value="1"/>
</dbReference>
<dbReference type="InterPro" id="IPR027417">
    <property type="entry name" value="P-loop_NTPase"/>
</dbReference>
<dbReference type="CDD" id="cd04164">
    <property type="entry name" value="trmE"/>
    <property type="match status" value="1"/>
</dbReference>
<dbReference type="FunFam" id="3.30.1360.120:FF:000003">
    <property type="entry name" value="tRNA modification GTPase MnmE"/>
    <property type="match status" value="1"/>
</dbReference>
<evidence type="ECO:0000256" key="4">
    <source>
        <dbReference type="ARBA" id="ARBA00022741"/>
    </source>
</evidence>
<dbReference type="GO" id="GO:0002098">
    <property type="term" value="P:tRNA wobble uridine modification"/>
    <property type="evidence" value="ECO:0007669"/>
    <property type="project" value="TreeGrafter"/>
</dbReference>
<feature type="binding site" evidence="9">
    <location>
        <position position="257"/>
    </location>
    <ligand>
        <name>K(+)</name>
        <dbReference type="ChEBI" id="CHEBI:29103"/>
    </ligand>
</feature>
<keyword evidence="7 9" id="KW-0630">Potassium</keyword>
<dbReference type="Gene3D" id="1.20.120.430">
    <property type="entry name" value="tRNA modification GTPase MnmE domain 2"/>
    <property type="match status" value="1"/>
</dbReference>
<keyword evidence="8 9" id="KW-0342">GTP-binding</keyword>
<dbReference type="InterPro" id="IPR004520">
    <property type="entry name" value="GTPase_MnmE"/>
</dbReference>
<evidence type="ECO:0000256" key="7">
    <source>
        <dbReference type="ARBA" id="ARBA00022958"/>
    </source>
</evidence>
<dbReference type="CDD" id="cd14858">
    <property type="entry name" value="TrmE_N"/>
    <property type="match status" value="1"/>
</dbReference>
<reference evidence="12 13" key="1">
    <citation type="submission" date="2018-02" db="EMBL/GenBank/DDBJ databases">
        <title>The draft genome of Sphingobacterium sp. 5JN-11.</title>
        <authorList>
            <person name="Liu L."/>
            <person name="Li L."/>
            <person name="Liang L."/>
            <person name="Zhang X."/>
            <person name="Wang T."/>
        </authorList>
    </citation>
    <scope>NUCLEOTIDE SEQUENCE [LARGE SCALE GENOMIC DNA]</scope>
    <source>
        <strain evidence="12 13">5JN-11</strain>
    </source>
</reference>
<dbReference type="InterPro" id="IPR006073">
    <property type="entry name" value="GTP-bd"/>
</dbReference>
<evidence type="ECO:0000256" key="3">
    <source>
        <dbReference type="ARBA" id="ARBA00022723"/>
    </source>
</evidence>
<feature type="domain" description="TrmE-type G" evidence="11">
    <location>
        <begin position="223"/>
        <end position="391"/>
    </location>
</feature>
<comment type="function">
    <text evidence="9">Exhibits a very high intrinsic GTPase hydrolysis rate. Involved in the addition of a carboxymethylaminomethyl (cmnm) group at the wobble position (U34) of certain tRNAs, forming tRNA-cmnm(5)s(2)U34.</text>
</comment>
<dbReference type="InterPro" id="IPR027368">
    <property type="entry name" value="MnmE_dom2"/>
</dbReference>
<feature type="binding site" evidence="9">
    <location>
        <begin position="233"/>
        <end position="238"/>
    </location>
    <ligand>
        <name>GTP</name>
        <dbReference type="ChEBI" id="CHEBI:37565"/>
    </ligand>
</feature>
<dbReference type="GO" id="GO:0005525">
    <property type="term" value="F:GTP binding"/>
    <property type="evidence" value="ECO:0007669"/>
    <property type="project" value="UniProtKB-UniRule"/>
</dbReference>
<dbReference type="GO" id="GO:0005829">
    <property type="term" value="C:cytosol"/>
    <property type="evidence" value="ECO:0007669"/>
    <property type="project" value="TreeGrafter"/>
</dbReference>
<dbReference type="OrthoDB" id="9805918at2"/>
<dbReference type="InterPro" id="IPR031168">
    <property type="entry name" value="G_TrmE"/>
</dbReference>
<dbReference type="HAMAP" id="MF_00379">
    <property type="entry name" value="GTPase_MnmE"/>
    <property type="match status" value="1"/>
</dbReference>
<accession>A0A2S9J615</accession>
<proteinExistence type="inferred from homology"/>
<dbReference type="NCBIfam" id="TIGR00450">
    <property type="entry name" value="mnmE_trmE_thdF"/>
    <property type="match status" value="1"/>
</dbReference>
<dbReference type="SUPFAM" id="SSF116878">
    <property type="entry name" value="TrmE connector domain"/>
    <property type="match status" value="1"/>
</dbReference>
<comment type="caution">
    <text evidence="9">Lacks conserved residue(s) required for the propagation of feature annotation.</text>
</comment>
<comment type="subcellular location">
    <subcellularLocation>
        <location evidence="9">Cytoplasm</location>
    </subcellularLocation>
</comment>
<dbReference type="InterPro" id="IPR005225">
    <property type="entry name" value="Small_GTP-bd"/>
</dbReference>
<evidence type="ECO:0000313" key="12">
    <source>
        <dbReference type="EMBL" id="PRD48238.1"/>
    </source>
</evidence>
<gene>
    <name evidence="9" type="primary">mnmE</name>
    <name evidence="9" type="synonym">trmE</name>
    <name evidence="12" type="ORF">C5745_06960</name>
</gene>
<evidence type="ECO:0000259" key="11">
    <source>
        <dbReference type="PROSITE" id="PS51709"/>
    </source>
</evidence>
<keyword evidence="5 9" id="KW-0378">Hydrolase</keyword>
<feature type="binding site" evidence="9">
    <location>
        <position position="252"/>
    </location>
    <ligand>
        <name>K(+)</name>
        <dbReference type="ChEBI" id="CHEBI:29103"/>
    </ligand>
</feature>
<feature type="binding site" evidence="9">
    <location>
        <position position="237"/>
    </location>
    <ligand>
        <name>Mg(2+)</name>
        <dbReference type="ChEBI" id="CHEBI:18420"/>
    </ligand>
</feature>
<feature type="binding site" evidence="9">
    <location>
        <position position="233"/>
    </location>
    <ligand>
        <name>K(+)</name>
        <dbReference type="ChEBI" id="CHEBI:29103"/>
    </ligand>
</feature>
<dbReference type="Pfam" id="PF12631">
    <property type="entry name" value="MnmE_helical"/>
    <property type="match status" value="1"/>
</dbReference>
<dbReference type="Pfam" id="PF01926">
    <property type="entry name" value="MMR_HSR1"/>
    <property type="match status" value="1"/>
</dbReference>
<feature type="binding site" evidence="9">
    <location>
        <begin position="252"/>
        <end position="258"/>
    </location>
    <ligand>
        <name>GTP</name>
        <dbReference type="ChEBI" id="CHEBI:37565"/>
    </ligand>
</feature>
<dbReference type="GO" id="GO:0046872">
    <property type="term" value="F:metal ion binding"/>
    <property type="evidence" value="ECO:0007669"/>
    <property type="project" value="UniProtKB-KW"/>
</dbReference>
<dbReference type="SUPFAM" id="SSF52540">
    <property type="entry name" value="P-loop containing nucleoside triphosphate hydrolases"/>
    <property type="match status" value="1"/>
</dbReference>
<dbReference type="EMBL" id="PVBQ01000004">
    <property type="protein sequence ID" value="PRD48238.1"/>
    <property type="molecule type" value="Genomic_DNA"/>
</dbReference>
<protein>
    <recommendedName>
        <fullName evidence="9">tRNA modification GTPase MnmE</fullName>
        <ecNumber evidence="9">3.6.-.-</ecNumber>
    </recommendedName>
</protein>
<organism evidence="12 13">
    <name type="scientific">Sphingobacterium haloxyli</name>
    <dbReference type="NCBI Taxonomy" id="2100533"/>
    <lineage>
        <taxon>Bacteria</taxon>
        <taxon>Pseudomonadati</taxon>
        <taxon>Bacteroidota</taxon>
        <taxon>Sphingobacteriia</taxon>
        <taxon>Sphingobacteriales</taxon>
        <taxon>Sphingobacteriaceae</taxon>
        <taxon>Sphingobacterium</taxon>
    </lineage>
</organism>
<keyword evidence="4 9" id="KW-0547">Nucleotide-binding</keyword>
<keyword evidence="2 9" id="KW-0819">tRNA processing</keyword>
<keyword evidence="13" id="KW-1185">Reference proteome</keyword>
<feature type="binding site" evidence="9">
    <location>
        <position position="254"/>
    </location>
    <ligand>
        <name>K(+)</name>
        <dbReference type="ChEBI" id="CHEBI:29103"/>
    </ligand>
</feature>
<keyword evidence="9" id="KW-0963">Cytoplasm</keyword>
<evidence type="ECO:0000256" key="5">
    <source>
        <dbReference type="ARBA" id="ARBA00022801"/>
    </source>
</evidence>
<feature type="binding site" evidence="9">
    <location>
        <position position="258"/>
    </location>
    <ligand>
        <name>Mg(2+)</name>
        <dbReference type="ChEBI" id="CHEBI:18420"/>
    </ligand>
</feature>